<dbReference type="PROSITE" id="PS51257">
    <property type="entry name" value="PROKAR_LIPOPROTEIN"/>
    <property type="match status" value="1"/>
</dbReference>
<feature type="compositionally biased region" description="Low complexity" evidence="1">
    <location>
        <begin position="37"/>
        <end position="47"/>
    </location>
</feature>
<gene>
    <name evidence="3" type="ORF">Pa4123_29930</name>
</gene>
<evidence type="ECO:0000313" key="4">
    <source>
        <dbReference type="Proteomes" id="UP001144280"/>
    </source>
</evidence>
<dbReference type="EMBL" id="BSDI01000012">
    <property type="protein sequence ID" value="GLH97718.1"/>
    <property type="molecule type" value="Genomic_DNA"/>
</dbReference>
<feature type="chain" id="PRO_5047008250" description="Lipoprotein" evidence="2">
    <location>
        <begin position="20"/>
        <end position="178"/>
    </location>
</feature>
<protein>
    <recommendedName>
        <fullName evidence="5">Lipoprotein</fullName>
    </recommendedName>
</protein>
<reference evidence="3" key="1">
    <citation type="submission" date="2022-12" db="EMBL/GenBank/DDBJ databases">
        <title>New Phytohabitans aurantiacus sp. RD004123 nov., an actinomycete isolated from soil.</title>
        <authorList>
            <person name="Triningsih D.W."/>
            <person name="Harunari E."/>
            <person name="Igarashi Y."/>
        </authorList>
    </citation>
    <scope>NUCLEOTIDE SEQUENCE</scope>
    <source>
        <strain evidence="3">RD004123</strain>
    </source>
</reference>
<feature type="region of interest" description="Disordered" evidence="1">
    <location>
        <begin position="20"/>
        <end position="87"/>
    </location>
</feature>
<evidence type="ECO:0000256" key="2">
    <source>
        <dbReference type="SAM" id="SignalP"/>
    </source>
</evidence>
<comment type="caution">
    <text evidence="3">The sequence shown here is derived from an EMBL/GenBank/DDBJ whole genome shotgun (WGS) entry which is preliminary data.</text>
</comment>
<evidence type="ECO:0008006" key="5">
    <source>
        <dbReference type="Google" id="ProtNLM"/>
    </source>
</evidence>
<dbReference type="RefSeq" id="WP_281895879.1">
    <property type="nucleotide sequence ID" value="NZ_BSDI01000012.1"/>
</dbReference>
<evidence type="ECO:0000313" key="3">
    <source>
        <dbReference type="EMBL" id="GLH97718.1"/>
    </source>
</evidence>
<name>A0ABQ5QSY6_9ACTN</name>
<organism evidence="3 4">
    <name type="scientific">Phytohabitans aurantiacus</name>
    <dbReference type="NCBI Taxonomy" id="3016789"/>
    <lineage>
        <taxon>Bacteria</taxon>
        <taxon>Bacillati</taxon>
        <taxon>Actinomycetota</taxon>
        <taxon>Actinomycetes</taxon>
        <taxon>Micromonosporales</taxon>
        <taxon>Micromonosporaceae</taxon>
    </lineage>
</organism>
<sequence length="178" mass="18450">MFRVTVAAALLALAVAGCGSGGSSDDEIASATGGGASPTASASPGGTDPDQSRKFAQCMRDNGIPDFPDPDANGQIPRDSFDRESMDTGAWQKAFQACRSVAPNGGERPELDAAQQEQLRVWAQCMRDNGVDIPDPDANGGGFMFGGDSQIDPNDPKFRAAMEACQDKFTFRGPGGGA</sequence>
<evidence type="ECO:0000256" key="1">
    <source>
        <dbReference type="SAM" id="MobiDB-lite"/>
    </source>
</evidence>
<keyword evidence="2" id="KW-0732">Signal</keyword>
<accession>A0ABQ5QSY6</accession>
<feature type="signal peptide" evidence="2">
    <location>
        <begin position="1"/>
        <end position="19"/>
    </location>
</feature>
<dbReference type="Proteomes" id="UP001144280">
    <property type="component" value="Unassembled WGS sequence"/>
</dbReference>
<proteinExistence type="predicted"/>
<keyword evidence="4" id="KW-1185">Reference proteome</keyword>